<evidence type="ECO:0000256" key="3">
    <source>
        <dbReference type="ARBA" id="ARBA00023163"/>
    </source>
</evidence>
<dbReference type="InterPro" id="IPR036388">
    <property type="entry name" value="WH-like_DNA-bd_sf"/>
</dbReference>
<evidence type="ECO:0000313" key="6">
    <source>
        <dbReference type="Proteomes" id="UP000177817"/>
    </source>
</evidence>
<dbReference type="InterPro" id="IPR036390">
    <property type="entry name" value="WH_DNA-bd_sf"/>
</dbReference>
<dbReference type="GO" id="GO:0003700">
    <property type="term" value="F:DNA-binding transcription factor activity"/>
    <property type="evidence" value="ECO:0007669"/>
    <property type="project" value="InterPro"/>
</dbReference>
<evidence type="ECO:0000256" key="2">
    <source>
        <dbReference type="ARBA" id="ARBA00023125"/>
    </source>
</evidence>
<comment type="caution">
    <text evidence="5">The sequence shown here is derived from an EMBL/GenBank/DDBJ whole genome shotgun (WGS) entry which is preliminary data.</text>
</comment>
<dbReference type="InterPro" id="IPR000835">
    <property type="entry name" value="HTH_MarR-typ"/>
</dbReference>
<proteinExistence type="predicted"/>
<dbReference type="PANTHER" id="PTHR42756">
    <property type="entry name" value="TRANSCRIPTIONAL REGULATOR, MARR"/>
    <property type="match status" value="1"/>
</dbReference>
<evidence type="ECO:0000313" key="5">
    <source>
        <dbReference type="EMBL" id="OGY90377.1"/>
    </source>
</evidence>
<accession>A0A1G2BQA8</accession>
<evidence type="ECO:0000256" key="1">
    <source>
        <dbReference type="ARBA" id="ARBA00023015"/>
    </source>
</evidence>
<feature type="domain" description="HTH marR-type" evidence="4">
    <location>
        <begin position="7"/>
        <end position="138"/>
    </location>
</feature>
<keyword evidence="1" id="KW-0805">Transcription regulation</keyword>
<dbReference type="SUPFAM" id="SSF46785">
    <property type="entry name" value="Winged helix' DNA-binding domain"/>
    <property type="match status" value="1"/>
</dbReference>
<organism evidence="5 6">
    <name type="scientific">Candidatus Komeilibacteria bacterium RIFCSPHIGHO2_01_FULL_52_14</name>
    <dbReference type="NCBI Taxonomy" id="1798549"/>
    <lineage>
        <taxon>Bacteria</taxon>
        <taxon>Candidatus Komeiliibacteriota</taxon>
    </lineage>
</organism>
<dbReference type="SMART" id="SM00347">
    <property type="entry name" value="HTH_MARR"/>
    <property type="match status" value="1"/>
</dbReference>
<protein>
    <recommendedName>
        <fullName evidence="4">HTH marR-type domain-containing protein</fullName>
    </recommendedName>
</protein>
<dbReference type="AlphaFoldDB" id="A0A1G2BQA8"/>
<name>A0A1G2BQA8_9BACT</name>
<dbReference type="PANTHER" id="PTHR42756:SF1">
    <property type="entry name" value="TRANSCRIPTIONAL REPRESSOR OF EMRAB OPERON"/>
    <property type="match status" value="1"/>
</dbReference>
<dbReference type="EMBL" id="MHKK01000011">
    <property type="protein sequence ID" value="OGY90377.1"/>
    <property type="molecule type" value="Genomic_DNA"/>
</dbReference>
<dbReference type="PROSITE" id="PS50995">
    <property type="entry name" value="HTH_MARR_2"/>
    <property type="match status" value="1"/>
</dbReference>
<keyword evidence="3" id="KW-0804">Transcription</keyword>
<dbReference type="Gene3D" id="1.10.10.10">
    <property type="entry name" value="Winged helix-like DNA-binding domain superfamily/Winged helix DNA-binding domain"/>
    <property type="match status" value="1"/>
</dbReference>
<keyword evidence="2" id="KW-0238">DNA-binding</keyword>
<evidence type="ECO:0000259" key="4">
    <source>
        <dbReference type="PROSITE" id="PS50995"/>
    </source>
</evidence>
<dbReference type="Pfam" id="PF12802">
    <property type="entry name" value="MarR_2"/>
    <property type="match status" value="1"/>
</dbReference>
<reference evidence="5 6" key="1">
    <citation type="journal article" date="2016" name="Nat. Commun.">
        <title>Thousands of microbial genomes shed light on interconnected biogeochemical processes in an aquifer system.</title>
        <authorList>
            <person name="Anantharaman K."/>
            <person name="Brown C.T."/>
            <person name="Hug L.A."/>
            <person name="Sharon I."/>
            <person name="Castelle C.J."/>
            <person name="Probst A.J."/>
            <person name="Thomas B.C."/>
            <person name="Singh A."/>
            <person name="Wilkins M.J."/>
            <person name="Karaoz U."/>
            <person name="Brodie E.L."/>
            <person name="Williams K.H."/>
            <person name="Hubbard S.S."/>
            <person name="Banfield J.F."/>
        </authorList>
    </citation>
    <scope>NUCLEOTIDE SEQUENCE [LARGE SCALE GENOMIC DNA]</scope>
</reference>
<dbReference type="GO" id="GO:0003677">
    <property type="term" value="F:DNA binding"/>
    <property type="evidence" value="ECO:0007669"/>
    <property type="project" value="UniProtKB-KW"/>
</dbReference>
<dbReference type="Proteomes" id="UP000177817">
    <property type="component" value="Unassembled WGS sequence"/>
</dbReference>
<sequence length="148" mass="16874">MRKTGHIEEFIRLMGQFHKLQGKAALKDLDQAITPLQFGALWYIVKHPRSSVGLLANYLGLSSSAIAQLTDRLVGSKFIIRENDARDRRTVLLSATKRGSQTCMKLYKARIQKMKKILAFMPEADLTELIRIFSTLLKKLQAERLRMG</sequence>
<gene>
    <name evidence="5" type="ORF">A2677_01720</name>
</gene>